<dbReference type="Proteomes" id="UP001240984">
    <property type="component" value="Unassembled WGS sequence"/>
</dbReference>
<protein>
    <submittedName>
        <fullName evidence="5">Isopenicillin N synthase-like dioxygenase</fullName>
    </submittedName>
</protein>
<dbReference type="InterPro" id="IPR027443">
    <property type="entry name" value="IPNS-like_sf"/>
</dbReference>
<keyword evidence="3" id="KW-0479">Metal-binding</keyword>
<keyword evidence="6" id="KW-1185">Reference proteome</keyword>
<dbReference type="Pfam" id="PF03171">
    <property type="entry name" value="2OG-FeII_Oxy"/>
    <property type="match status" value="1"/>
</dbReference>
<accession>A0ABT9MMG7</accession>
<evidence type="ECO:0000313" key="6">
    <source>
        <dbReference type="Proteomes" id="UP001240984"/>
    </source>
</evidence>
<evidence type="ECO:0000259" key="4">
    <source>
        <dbReference type="PROSITE" id="PS51471"/>
    </source>
</evidence>
<feature type="domain" description="Fe2OG dioxygenase" evidence="4">
    <location>
        <begin position="135"/>
        <end position="232"/>
    </location>
</feature>
<dbReference type="PROSITE" id="PS51471">
    <property type="entry name" value="FE2OG_OXY"/>
    <property type="match status" value="1"/>
</dbReference>
<comment type="similarity">
    <text evidence="3">Belongs to the iron/ascorbate-dependent oxidoreductase family.</text>
</comment>
<evidence type="ECO:0000313" key="5">
    <source>
        <dbReference type="EMBL" id="MDP9792498.1"/>
    </source>
</evidence>
<proteinExistence type="inferred from homology"/>
<dbReference type="InterPro" id="IPR044861">
    <property type="entry name" value="IPNS-like_FE2OG_OXY"/>
</dbReference>
<dbReference type="Gene3D" id="2.60.120.330">
    <property type="entry name" value="B-lactam Antibiotic, Isopenicillin N Synthase, Chain"/>
    <property type="match status" value="1"/>
</dbReference>
<gene>
    <name evidence="5" type="ORF">J2S43_001010</name>
</gene>
<reference evidence="5 6" key="1">
    <citation type="submission" date="2023-07" db="EMBL/GenBank/DDBJ databases">
        <title>Sequencing the genomes of 1000 actinobacteria strains.</title>
        <authorList>
            <person name="Klenk H.-P."/>
        </authorList>
    </citation>
    <scope>NUCLEOTIDE SEQUENCE [LARGE SCALE GENOMIC DNA]</scope>
    <source>
        <strain evidence="5 6">DSM 44710</strain>
    </source>
</reference>
<keyword evidence="2" id="KW-0045">Antibiotic biosynthesis</keyword>
<keyword evidence="3" id="KW-0560">Oxidoreductase</keyword>
<evidence type="ECO:0000256" key="3">
    <source>
        <dbReference type="RuleBase" id="RU003682"/>
    </source>
</evidence>
<organism evidence="5 6">
    <name type="scientific">Catenuloplanes nepalensis</name>
    <dbReference type="NCBI Taxonomy" id="587533"/>
    <lineage>
        <taxon>Bacteria</taxon>
        <taxon>Bacillati</taxon>
        <taxon>Actinomycetota</taxon>
        <taxon>Actinomycetes</taxon>
        <taxon>Micromonosporales</taxon>
        <taxon>Micromonosporaceae</taxon>
        <taxon>Catenuloplanes</taxon>
    </lineage>
</organism>
<keyword evidence="3" id="KW-0408">Iron</keyword>
<sequence length="275" mass="30363">MSPTGTTTAELLHEGRCTVPLSRPAAAALDDVYAEAQRFFSQAEDVKLAHGSADFNFGYRPYGRQYSVTPDRPDENASFTYWAGDPATVPQHRAPTVTGFLRALHTYWEVVTETAETVLADLAGHYGRTEPLPFRTSSYLEINWYLPDSERDLLQDRHEDGHLFTLATSDGPGLELEIDGQMCTCNREPGTLLVMPGSVLTAMTDRQIPPLYHQVRNYHLPRRTTVLLLVNPPLDRPVAPYAGDPEGFDAASLARHSGSMFGLPPAPVLDAVDRP</sequence>
<comment type="pathway">
    <text evidence="1">Antibiotic biosynthesis.</text>
</comment>
<dbReference type="InterPro" id="IPR005123">
    <property type="entry name" value="Oxoglu/Fe-dep_dioxygenase_dom"/>
</dbReference>
<dbReference type="EMBL" id="JAUSRA010000001">
    <property type="protein sequence ID" value="MDP9792498.1"/>
    <property type="molecule type" value="Genomic_DNA"/>
</dbReference>
<comment type="caution">
    <text evidence="5">The sequence shown here is derived from an EMBL/GenBank/DDBJ whole genome shotgun (WGS) entry which is preliminary data.</text>
</comment>
<dbReference type="SUPFAM" id="SSF51197">
    <property type="entry name" value="Clavaminate synthase-like"/>
    <property type="match status" value="1"/>
</dbReference>
<name>A0ABT9MMG7_9ACTN</name>
<dbReference type="RefSeq" id="WP_306827375.1">
    <property type="nucleotide sequence ID" value="NZ_JAUSRA010000001.1"/>
</dbReference>
<evidence type="ECO:0000256" key="1">
    <source>
        <dbReference type="ARBA" id="ARBA00004792"/>
    </source>
</evidence>
<evidence type="ECO:0000256" key="2">
    <source>
        <dbReference type="ARBA" id="ARBA00023194"/>
    </source>
</evidence>